<protein>
    <submittedName>
        <fullName evidence="1">Uncharacterized protein</fullName>
    </submittedName>
</protein>
<sequence length="204" mass="21298">MILATLFLLGALVLLVLAWRALRRLNGAAAADGPGMRIVLKARPGKETPELTLESNGTVMFGPVTASWAPDPTLARALDNAEGAPGRAGGAVAAGSWRVAALVDLAAADALGSGQPALDARLRRSLGDSALLLERVDGGAPPVLLHGRSREAIGSLGGIGMQRERFVDLLARLGEPRGLAVEVLRRRIQRAGWGGERAQRRRAG</sequence>
<comment type="caution">
    <text evidence="1">The sequence shown here is derived from an EMBL/GenBank/DDBJ whole genome shotgun (WGS) entry which is preliminary data.</text>
</comment>
<dbReference type="EMBL" id="JAAEDI010000021">
    <property type="protein sequence ID" value="MBR0651810.1"/>
    <property type="molecule type" value="Genomic_DNA"/>
</dbReference>
<dbReference type="Proteomes" id="UP000698752">
    <property type="component" value="Unassembled WGS sequence"/>
</dbReference>
<accession>A0ABS5EL99</accession>
<organism evidence="1 2">
    <name type="scientific">Neoroseomonas terrae</name>
    <dbReference type="NCBI Taxonomy" id="424799"/>
    <lineage>
        <taxon>Bacteria</taxon>
        <taxon>Pseudomonadati</taxon>
        <taxon>Pseudomonadota</taxon>
        <taxon>Alphaproteobacteria</taxon>
        <taxon>Acetobacterales</taxon>
        <taxon>Acetobacteraceae</taxon>
        <taxon>Neoroseomonas</taxon>
    </lineage>
</organism>
<keyword evidence="2" id="KW-1185">Reference proteome</keyword>
<dbReference type="RefSeq" id="WP_211870524.1">
    <property type="nucleotide sequence ID" value="NZ_JAAEDI010000021.1"/>
</dbReference>
<name>A0ABS5EL99_9PROT</name>
<reference evidence="2" key="1">
    <citation type="journal article" date="2021" name="Syst. Appl. Microbiol.">
        <title>Roseomonas hellenica sp. nov., isolated from roots of wild-growing Alkanna tinctoria.</title>
        <authorList>
            <person name="Rat A."/>
            <person name="Naranjo H.D."/>
            <person name="Lebbe L."/>
            <person name="Cnockaert M."/>
            <person name="Krigas N."/>
            <person name="Grigoriadou K."/>
            <person name="Maloupa E."/>
            <person name="Willems A."/>
        </authorList>
    </citation>
    <scope>NUCLEOTIDE SEQUENCE [LARGE SCALE GENOMIC DNA]</scope>
    <source>
        <strain evidence="2">LMG 31159</strain>
    </source>
</reference>
<proteinExistence type="predicted"/>
<evidence type="ECO:0000313" key="1">
    <source>
        <dbReference type="EMBL" id="MBR0651810.1"/>
    </source>
</evidence>
<evidence type="ECO:0000313" key="2">
    <source>
        <dbReference type="Proteomes" id="UP000698752"/>
    </source>
</evidence>
<gene>
    <name evidence="1" type="ORF">GXW78_19225</name>
</gene>